<sequence>MKKNFKLISLTLLICILSLNSYAQDKTVSTKEIKDLIAKKRAFNKKHGFGYRIQLYNGNEQKARKFRARFRIEFPNNEIKLVYRAPEWKVQVGNYKTKLEADKDLIKFQEKFSGIIVVPMGK</sequence>
<dbReference type="InterPro" id="IPR007730">
    <property type="entry name" value="SPOR-like_dom"/>
</dbReference>
<proteinExistence type="predicted"/>
<evidence type="ECO:0000313" key="3">
    <source>
        <dbReference type="EMBL" id="PWG06088.1"/>
    </source>
</evidence>
<dbReference type="AlphaFoldDB" id="A0A2U2JCM2"/>
<accession>A0A2U2JCM2</accession>
<evidence type="ECO:0000313" key="4">
    <source>
        <dbReference type="Proteomes" id="UP000245670"/>
    </source>
</evidence>
<gene>
    <name evidence="3" type="ORF">DIS07_06555</name>
</gene>
<keyword evidence="4" id="KW-1185">Reference proteome</keyword>
<name>A0A2U2JCM2_9FLAO</name>
<dbReference type="EMBL" id="QFFG01000002">
    <property type="protein sequence ID" value="PWG06088.1"/>
    <property type="molecule type" value="Genomic_DNA"/>
</dbReference>
<feature type="signal peptide" evidence="1">
    <location>
        <begin position="1"/>
        <end position="23"/>
    </location>
</feature>
<comment type="caution">
    <text evidence="3">The sequence shown here is derived from an EMBL/GenBank/DDBJ whole genome shotgun (WGS) entry which is preliminary data.</text>
</comment>
<dbReference type="Proteomes" id="UP000245670">
    <property type="component" value="Unassembled WGS sequence"/>
</dbReference>
<dbReference type="OrthoDB" id="2473397at2"/>
<organism evidence="3 4">
    <name type="scientific">Polaribacter aquimarinus</name>
    <dbReference type="NCBI Taxonomy" id="2100726"/>
    <lineage>
        <taxon>Bacteria</taxon>
        <taxon>Pseudomonadati</taxon>
        <taxon>Bacteroidota</taxon>
        <taxon>Flavobacteriia</taxon>
        <taxon>Flavobacteriales</taxon>
        <taxon>Flavobacteriaceae</taxon>
    </lineage>
</organism>
<evidence type="ECO:0000256" key="1">
    <source>
        <dbReference type="SAM" id="SignalP"/>
    </source>
</evidence>
<feature type="chain" id="PRO_5015446003" description="SPOR domain-containing protein" evidence="1">
    <location>
        <begin position="24"/>
        <end position="122"/>
    </location>
</feature>
<evidence type="ECO:0000259" key="2">
    <source>
        <dbReference type="Pfam" id="PF05036"/>
    </source>
</evidence>
<protein>
    <recommendedName>
        <fullName evidence="2">SPOR domain-containing protein</fullName>
    </recommendedName>
</protein>
<dbReference type="Pfam" id="PF05036">
    <property type="entry name" value="SPOR"/>
    <property type="match status" value="1"/>
</dbReference>
<keyword evidence="1" id="KW-0732">Signal</keyword>
<dbReference type="RefSeq" id="WP_109404419.1">
    <property type="nucleotide sequence ID" value="NZ_QFFG01000002.1"/>
</dbReference>
<feature type="domain" description="SPOR" evidence="2">
    <location>
        <begin position="50"/>
        <end position="117"/>
    </location>
</feature>
<reference evidence="3 4" key="1">
    <citation type="submission" date="2018-05" db="EMBL/GenBank/DDBJ databases">
        <title>Polaribacter aquimarinus sp. nov., isolated from sediment in a sediment of sea.</title>
        <authorList>
            <person name="Lu D."/>
        </authorList>
    </citation>
    <scope>NUCLEOTIDE SEQUENCE [LARGE SCALE GENOMIC DNA]</scope>
    <source>
        <strain evidence="3 4">ZY113</strain>
    </source>
</reference>
<dbReference type="GO" id="GO:0042834">
    <property type="term" value="F:peptidoglycan binding"/>
    <property type="evidence" value="ECO:0007669"/>
    <property type="project" value="InterPro"/>
</dbReference>